<feature type="region of interest" description="Disordered" evidence="1">
    <location>
        <begin position="49"/>
        <end position="80"/>
    </location>
</feature>
<dbReference type="Proteomes" id="UP000434172">
    <property type="component" value="Unassembled WGS sequence"/>
</dbReference>
<evidence type="ECO:0000313" key="4">
    <source>
        <dbReference type="Proteomes" id="UP000434172"/>
    </source>
</evidence>
<feature type="domain" description="PD-(D/E)XK nuclease-like" evidence="2">
    <location>
        <begin position="173"/>
        <end position="417"/>
    </location>
</feature>
<dbReference type="InterPro" id="IPR046797">
    <property type="entry name" value="PDDEXK_12"/>
</dbReference>
<reference evidence="3 4" key="1">
    <citation type="submission" date="2019-12" db="EMBL/GenBank/DDBJ databases">
        <title>A genome sequence resource for the geographically widespread anthracnose pathogen Colletotrichum asianum.</title>
        <authorList>
            <person name="Meng Y."/>
        </authorList>
    </citation>
    <scope>NUCLEOTIDE SEQUENCE [LARGE SCALE GENOMIC DNA]</scope>
    <source>
        <strain evidence="3 4">ICMP 18580</strain>
    </source>
</reference>
<comment type="caution">
    <text evidence="3">The sequence shown here is derived from an EMBL/GenBank/DDBJ whole genome shotgun (WGS) entry which is preliminary data.</text>
</comment>
<organism evidence="3 4">
    <name type="scientific">Colletotrichum asianum</name>
    <dbReference type="NCBI Taxonomy" id="702518"/>
    <lineage>
        <taxon>Eukaryota</taxon>
        <taxon>Fungi</taxon>
        <taxon>Dikarya</taxon>
        <taxon>Ascomycota</taxon>
        <taxon>Pezizomycotina</taxon>
        <taxon>Sordariomycetes</taxon>
        <taxon>Hypocreomycetidae</taxon>
        <taxon>Glomerellales</taxon>
        <taxon>Glomerellaceae</taxon>
        <taxon>Colletotrichum</taxon>
        <taxon>Colletotrichum gloeosporioides species complex</taxon>
    </lineage>
</organism>
<dbReference type="EMBL" id="WOWK01000160">
    <property type="protein sequence ID" value="KAF0316397.1"/>
    <property type="molecule type" value="Genomic_DNA"/>
</dbReference>
<proteinExistence type="predicted"/>
<evidence type="ECO:0000313" key="3">
    <source>
        <dbReference type="EMBL" id="KAF0316397.1"/>
    </source>
</evidence>
<dbReference type="AlphaFoldDB" id="A0A8H3W162"/>
<feature type="compositionally biased region" description="Low complexity" evidence="1">
    <location>
        <begin position="94"/>
        <end position="114"/>
    </location>
</feature>
<dbReference type="Pfam" id="PF20516">
    <property type="entry name" value="PDDEXK_12"/>
    <property type="match status" value="1"/>
</dbReference>
<feature type="compositionally biased region" description="Basic and acidic residues" evidence="1">
    <location>
        <begin position="122"/>
        <end position="144"/>
    </location>
</feature>
<keyword evidence="4" id="KW-1185">Reference proteome</keyword>
<accession>A0A8H3W162</accession>
<feature type="region of interest" description="Disordered" evidence="1">
    <location>
        <begin position="92"/>
        <end position="144"/>
    </location>
</feature>
<name>A0A8H3W162_9PEZI</name>
<dbReference type="OrthoDB" id="4161186at2759"/>
<evidence type="ECO:0000256" key="1">
    <source>
        <dbReference type="SAM" id="MobiDB-lite"/>
    </source>
</evidence>
<protein>
    <recommendedName>
        <fullName evidence="2">PD-(D/E)XK nuclease-like domain-containing protein</fullName>
    </recommendedName>
</protein>
<sequence>MACVDITPSDSSATAFIEAWISQISEVGNAHDVFDKPIDESFEAFKFMTSKTPSPSKKRKANSAGAAPDLDATPRPPGTTLFTHRLLATRSLDDSTATTQTTSDVSSVSDTSDAPSGASSPKKREGELRDTSDHPLQRYTLKDRAPTPLMRDLIAIASGPVIPHSVKDRMSRDLDWMNPPQDAWFCPQTSGTHDEGTSEIDTYTYMRVRRIEKNTTLCKQTMEHEAGWNDMVHSQLLELALADESGVSFRNITCCSVLDDFRETDEFVRNAKVDYAIVLNPDATPTLANSIEAYREAGRRTHPIVHVNLPDRAATPVTVSIETKSANEKPLSGRVQLATWARAHFRHLERLPSAEELPMLPLVLVHGSTWTVDFAQYTPDNLIVWDGFSLGSSDTVHGCYKIIACLRRLGRWSREDFASWFEAAIELEDAA</sequence>
<gene>
    <name evidence="3" type="ORF">GQ607_016364</name>
</gene>
<evidence type="ECO:0000259" key="2">
    <source>
        <dbReference type="Pfam" id="PF20516"/>
    </source>
</evidence>